<reference evidence="2 3" key="2">
    <citation type="submission" date="2024-10" db="EMBL/GenBank/DDBJ databases">
        <authorList>
            <person name="Ryan C."/>
        </authorList>
    </citation>
    <scope>NUCLEOTIDE SEQUENCE [LARGE SCALE GENOMIC DNA]</scope>
</reference>
<sequence length="605" mass="67483">MFFTHPIAPVPSLSSPGERRPAFTPVLERMQKNKRGSDDLTRSSHKSRRCCSGGVEIIHSLASGDDLPGASDLDVWTELGDEVKTKLSKSVVSLALCNGKTVLFSCSGIAIECKGHVTKFVTSARLVRAISDPKLTKKKGDHNYRIQVRHEGNEVYQGFLAEYNLDQNFAIVNVMAVLNVHVVLLEYEEEILPLSKVVTVKRDICGKLTARSVILTQDLSESEHNEGCMLSACKISEAWEGGPLFSFDGKFVGMYLFLDMKKAFFLPWGTILERVEKFWTSLLEERGIPQLKSLKGVRVGETSTGEISKCYPEEMFSTKNYDMVLANTFEETFGDVCGQGIWSELSKTASSNLNRSVVALASFKEKQCFFACTGIFIEWNNRAVILTSASLVRNSGGKSKIEKELRIEVLLPGKHGRKEGKLEHYSLHYNVALVSVEDFRVVRPANVELQWSKCSNVAAVGRCFNSGKLMAMGGQLVPWSGTLDCKYLVHSSCKISKAGIGGPLVDLDGQVIGMNFYDKRVGTPFLLWNVIRKILACFKRESDRGKVGHGSTWRMPGDRQSVRLKRWPVRHLDNTNETQDDLDFEQLYGCNQSYGYINGLKVAYC</sequence>
<dbReference type="Gene3D" id="2.40.10.120">
    <property type="match status" value="1"/>
</dbReference>
<gene>
    <name evidence="2" type="ORF">URODEC1_LOCUS35434</name>
</gene>
<dbReference type="InterPro" id="IPR009003">
    <property type="entry name" value="Peptidase_S1_PA"/>
</dbReference>
<organism evidence="2 3">
    <name type="scientific">Urochloa decumbens</name>
    <dbReference type="NCBI Taxonomy" id="240449"/>
    <lineage>
        <taxon>Eukaryota</taxon>
        <taxon>Viridiplantae</taxon>
        <taxon>Streptophyta</taxon>
        <taxon>Embryophyta</taxon>
        <taxon>Tracheophyta</taxon>
        <taxon>Spermatophyta</taxon>
        <taxon>Magnoliopsida</taxon>
        <taxon>Liliopsida</taxon>
        <taxon>Poales</taxon>
        <taxon>Poaceae</taxon>
        <taxon>PACMAD clade</taxon>
        <taxon>Panicoideae</taxon>
        <taxon>Panicodae</taxon>
        <taxon>Paniceae</taxon>
        <taxon>Melinidinae</taxon>
        <taxon>Urochloa</taxon>
    </lineage>
</organism>
<dbReference type="SUPFAM" id="SSF50494">
    <property type="entry name" value="Trypsin-like serine proteases"/>
    <property type="match status" value="2"/>
</dbReference>
<evidence type="ECO:0000313" key="3">
    <source>
        <dbReference type="Proteomes" id="UP001497457"/>
    </source>
</evidence>
<evidence type="ECO:0008006" key="4">
    <source>
        <dbReference type="Google" id="ProtNLM"/>
    </source>
</evidence>
<reference evidence="3" key="1">
    <citation type="submission" date="2024-06" db="EMBL/GenBank/DDBJ databases">
        <authorList>
            <person name="Ryan C."/>
        </authorList>
    </citation>
    <scope>NUCLEOTIDE SEQUENCE [LARGE SCALE GENOMIC DNA]</scope>
</reference>
<dbReference type="AlphaFoldDB" id="A0ABC8YNF4"/>
<feature type="region of interest" description="Disordered" evidence="1">
    <location>
        <begin position="26"/>
        <end position="47"/>
    </location>
</feature>
<dbReference type="Pfam" id="PF13365">
    <property type="entry name" value="Trypsin_2"/>
    <property type="match status" value="1"/>
</dbReference>
<protein>
    <recommendedName>
        <fullName evidence="4">Protease Do-like 14</fullName>
    </recommendedName>
</protein>
<evidence type="ECO:0000313" key="2">
    <source>
        <dbReference type="EMBL" id="CAL4945400.1"/>
    </source>
</evidence>
<feature type="compositionally biased region" description="Basic and acidic residues" evidence="1">
    <location>
        <begin position="29"/>
        <end position="42"/>
    </location>
</feature>
<dbReference type="Proteomes" id="UP001497457">
    <property type="component" value="Chromosome 17b"/>
</dbReference>
<dbReference type="EMBL" id="OZ075127">
    <property type="protein sequence ID" value="CAL4945400.1"/>
    <property type="molecule type" value="Genomic_DNA"/>
</dbReference>
<evidence type="ECO:0000256" key="1">
    <source>
        <dbReference type="SAM" id="MobiDB-lite"/>
    </source>
</evidence>
<name>A0ABC8YNF4_9POAL</name>
<keyword evidence="3" id="KW-1185">Reference proteome</keyword>
<feature type="region of interest" description="Disordered" evidence="1">
    <location>
        <begin position="1"/>
        <end position="20"/>
    </location>
</feature>
<proteinExistence type="predicted"/>
<accession>A0ABC8YNF4</accession>
<dbReference type="PANTHER" id="PTHR18868">
    <property type="entry name" value="OS07G0665300 PROTEIN-RELATED"/>
    <property type="match status" value="1"/>
</dbReference>